<dbReference type="InterPro" id="IPR020084">
    <property type="entry name" value="NUDIX_hydrolase_CS"/>
</dbReference>
<dbReference type="PROSITE" id="PS00893">
    <property type="entry name" value="NUDIX_BOX"/>
    <property type="match status" value="1"/>
</dbReference>
<dbReference type="InterPro" id="IPR020476">
    <property type="entry name" value="Nudix_hydrolase"/>
</dbReference>
<dbReference type="InterPro" id="IPR000086">
    <property type="entry name" value="NUDIX_hydrolase_dom"/>
</dbReference>
<name>S2W1K6_9ACTN</name>
<dbReference type="EMBL" id="AGZR01000005">
    <property type="protein sequence ID" value="EPD33046.1"/>
    <property type="molecule type" value="Genomic_DNA"/>
</dbReference>
<protein>
    <recommendedName>
        <fullName evidence="5">Nudix hydrolase domain-containing protein</fullName>
    </recommendedName>
</protein>
<dbReference type="SUPFAM" id="SSF55811">
    <property type="entry name" value="Nudix"/>
    <property type="match status" value="1"/>
</dbReference>
<dbReference type="PANTHER" id="PTHR43046:SF2">
    <property type="entry name" value="8-OXO-DGTP DIPHOSPHATASE-RELATED"/>
    <property type="match status" value="1"/>
</dbReference>
<dbReference type="Proteomes" id="UP000014417">
    <property type="component" value="Unassembled WGS sequence"/>
</dbReference>
<dbReference type="PRINTS" id="PR00502">
    <property type="entry name" value="NUDIXFAMILY"/>
</dbReference>
<dbReference type="PROSITE" id="PS51462">
    <property type="entry name" value="NUDIX"/>
    <property type="match status" value="1"/>
</dbReference>
<dbReference type="HOGENOM" id="CLU_037162_13_0_11"/>
<evidence type="ECO:0000256" key="1">
    <source>
        <dbReference type="ARBA" id="ARBA00001946"/>
    </source>
</evidence>
<reference evidence="6 7" key="1">
    <citation type="submission" date="2013-04" db="EMBL/GenBank/DDBJ databases">
        <title>The Genome Sequence of Propionimicrobium lymphophilum ACS-093-V-SCH5.</title>
        <authorList>
            <consortium name="The Broad Institute Genomics Platform"/>
            <person name="Earl A."/>
            <person name="Ward D."/>
            <person name="Feldgarden M."/>
            <person name="Gevers D."/>
            <person name="Saerens B."/>
            <person name="Vaneechoutte M."/>
            <person name="Walker B."/>
            <person name="Young S."/>
            <person name="Zeng Q."/>
            <person name="Gargeya S."/>
            <person name="Fitzgerald M."/>
            <person name="Haas B."/>
            <person name="Abouelleil A."/>
            <person name="Allen A.W."/>
            <person name="Alvarado L."/>
            <person name="Arachchi H.M."/>
            <person name="Berlin A.M."/>
            <person name="Chapman S.B."/>
            <person name="Gainer-Dewar J."/>
            <person name="Goldberg J."/>
            <person name="Griggs A."/>
            <person name="Gujja S."/>
            <person name="Hansen M."/>
            <person name="Howarth C."/>
            <person name="Imamovic A."/>
            <person name="Ireland A."/>
            <person name="Larimer J."/>
            <person name="McCowan C."/>
            <person name="Murphy C."/>
            <person name="Pearson M."/>
            <person name="Poon T.W."/>
            <person name="Priest M."/>
            <person name="Roberts A."/>
            <person name="Saif S."/>
            <person name="Shea T."/>
            <person name="Sisk P."/>
            <person name="Sykes S."/>
            <person name="Wortman J."/>
            <person name="Nusbaum C."/>
            <person name="Birren B."/>
        </authorList>
    </citation>
    <scope>NUCLEOTIDE SEQUENCE [LARGE SCALE GENOMIC DNA]</scope>
    <source>
        <strain evidence="6 7">ACS-093-V-SCH5</strain>
    </source>
</reference>
<dbReference type="CDD" id="cd04690">
    <property type="entry name" value="NUDIX_Hydrolase"/>
    <property type="match status" value="1"/>
</dbReference>
<comment type="caution">
    <text evidence="6">The sequence shown here is derived from an EMBL/GenBank/DDBJ whole genome shotgun (WGS) entry which is preliminary data.</text>
</comment>
<comment type="similarity">
    <text evidence="2 4">Belongs to the Nudix hydrolase family.</text>
</comment>
<evidence type="ECO:0000256" key="4">
    <source>
        <dbReference type="RuleBase" id="RU003476"/>
    </source>
</evidence>
<accession>S2W1K6</accession>
<comment type="cofactor">
    <cofactor evidence="1">
        <name>Mg(2+)</name>
        <dbReference type="ChEBI" id="CHEBI:18420"/>
    </cofactor>
</comment>
<dbReference type="AlphaFoldDB" id="S2W1K6"/>
<feature type="domain" description="Nudix hydrolase" evidence="5">
    <location>
        <begin position="1"/>
        <end position="103"/>
    </location>
</feature>
<evidence type="ECO:0000259" key="5">
    <source>
        <dbReference type="PROSITE" id="PS51462"/>
    </source>
</evidence>
<evidence type="ECO:0000313" key="6">
    <source>
        <dbReference type="EMBL" id="EPD33046.1"/>
    </source>
</evidence>
<dbReference type="InterPro" id="IPR015797">
    <property type="entry name" value="NUDIX_hydrolase-like_dom_sf"/>
</dbReference>
<keyword evidence="7" id="KW-1185">Reference proteome</keyword>
<dbReference type="GO" id="GO:0016787">
    <property type="term" value="F:hydrolase activity"/>
    <property type="evidence" value="ECO:0007669"/>
    <property type="project" value="UniProtKB-KW"/>
</dbReference>
<proteinExistence type="inferred from homology"/>
<evidence type="ECO:0000256" key="3">
    <source>
        <dbReference type="ARBA" id="ARBA00022801"/>
    </source>
</evidence>
<sequence>MWMNPGGKPEPGEDARQCAVREVREELGLELDPDRLVSLGKHTAQAANEPGFNVVANCFVWPDPIPETTGPHAEISEVRWNDMSNLDDETLSPLLVQEIYPLL</sequence>
<dbReference type="STRING" id="883161.HMPREF9306_00575"/>
<keyword evidence="3 4" id="KW-0378">Hydrolase</keyword>
<gene>
    <name evidence="6" type="ORF">HMPREF9306_00575</name>
</gene>
<dbReference type="Pfam" id="PF00293">
    <property type="entry name" value="NUDIX"/>
    <property type="match status" value="1"/>
</dbReference>
<dbReference type="Gene3D" id="3.90.79.10">
    <property type="entry name" value="Nucleoside Triphosphate Pyrophosphohydrolase"/>
    <property type="match status" value="1"/>
</dbReference>
<organism evidence="6 7">
    <name type="scientific">Propionimicrobium lymphophilum ACS-093-V-SCH5</name>
    <dbReference type="NCBI Taxonomy" id="883161"/>
    <lineage>
        <taxon>Bacteria</taxon>
        <taxon>Bacillati</taxon>
        <taxon>Actinomycetota</taxon>
        <taxon>Actinomycetes</taxon>
        <taxon>Propionibacteriales</taxon>
        <taxon>Propionibacteriaceae</taxon>
        <taxon>Propionimicrobium</taxon>
    </lineage>
</organism>
<evidence type="ECO:0000313" key="7">
    <source>
        <dbReference type="Proteomes" id="UP000014417"/>
    </source>
</evidence>
<dbReference type="PANTHER" id="PTHR43046">
    <property type="entry name" value="GDP-MANNOSE MANNOSYL HYDROLASE"/>
    <property type="match status" value="1"/>
</dbReference>
<evidence type="ECO:0000256" key="2">
    <source>
        <dbReference type="ARBA" id="ARBA00005582"/>
    </source>
</evidence>